<dbReference type="RefSeq" id="WP_368636169.1">
    <property type="nucleotide sequence ID" value="NZ_JBFRHK010000004.1"/>
</dbReference>
<sequence length="49" mass="5911">MTIRRLASFFRRFVGSIRRLNSSFRRFVGYQSLGFFFPSLSPFFRHFLG</sequence>
<comment type="caution">
    <text evidence="1">The sequence shown here is derived from an EMBL/GenBank/DDBJ whole genome shotgun (WGS) entry which is preliminary data.</text>
</comment>
<evidence type="ECO:0000313" key="2">
    <source>
        <dbReference type="Proteomes" id="UP001558534"/>
    </source>
</evidence>
<dbReference type="Proteomes" id="UP001558534">
    <property type="component" value="Unassembled WGS sequence"/>
</dbReference>
<name>A0ABV3VWI6_9BACI</name>
<organism evidence="1 2">
    <name type="scientific">Lysinibacillus xylanilyticus</name>
    <dbReference type="NCBI Taxonomy" id="582475"/>
    <lineage>
        <taxon>Bacteria</taxon>
        <taxon>Bacillati</taxon>
        <taxon>Bacillota</taxon>
        <taxon>Bacilli</taxon>
        <taxon>Bacillales</taxon>
        <taxon>Bacillaceae</taxon>
        <taxon>Lysinibacillus</taxon>
    </lineage>
</organism>
<gene>
    <name evidence="1" type="ORF">AB1300_09010</name>
</gene>
<keyword evidence="2" id="KW-1185">Reference proteome</keyword>
<accession>A0ABV3VWI6</accession>
<evidence type="ECO:0000313" key="1">
    <source>
        <dbReference type="EMBL" id="MEX3745275.1"/>
    </source>
</evidence>
<proteinExistence type="predicted"/>
<reference evidence="1 2" key="1">
    <citation type="submission" date="2024-07" db="EMBL/GenBank/DDBJ databases">
        <title>Characterization of a bacterium isolated from hydrolysated instant sea cucumber by whole-genome sequencing and metabolomics.</title>
        <authorList>
            <person name="Luo X."/>
            <person name="Zhang Z."/>
            <person name="Zheng Z."/>
            <person name="Zhang W."/>
            <person name="Ming T."/>
            <person name="Jiao L."/>
            <person name="Su X."/>
            <person name="Kong F."/>
            <person name="Xu J."/>
        </authorList>
    </citation>
    <scope>NUCLEOTIDE SEQUENCE [LARGE SCALE GENOMIC DNA]</scope>
    <source>
        <strain evidence="1 2">XL-2024</strain>
    </source>
</reference>
<protein>
    <submittedName>
        <fullName evidence="1">Uncharacterized protein</fullName>
    </submittedName>
</protein>
<dbReference type="EMBL" id="JBFRHK010000004">
    <property type="protein sequence ID" value="MEX3745275.1"/>
    <property type="molecule type" value="Genomic_DNA"/>
</dbReference>